<organism evidence="1 2">
    <name type="scientific">Reticulomyxa filosa</name>
    <dbReference type="NCBI Taxonomy" id="46433"/>
    <lineage>
        <taxon>Eukaryota</taxon>
        <taxon>Sar</taxon>
        <taxon>Rhizaria</taxon>
        <taxon>Retaria</taxon>
        <taxon>Foraminifera</taxon>
        <taxon>Monothalamids</taxon>
        <taxon>Reticulomyxidae</taxon>
        <taxon>Reticulomyxa</taxon>
    </lineage>
</organism>
<dbReference type="Proteomes" id="UP000023152">
    <property type="component" value="Unassembled WGS sequence"/>
</dbReference>
<name>X6PD22_RETFI</name>
<keyword evidence="2" id="KW-1185">Reference proteome</keyword>
<sequence>MYIYSIRNEILILFFCTSIDMNCPAFEKAFKILIFFFGQLFSLIIEEQKCKNLLFICNDTTQCEKLEVCPYLPDMKLHALFFLINIIYNNEYVLTVGIHIQNILIKDVRMILNSFINTLLLTIEDIYCGLILRKKEREMTFTLSDYIEKKSITNDLETFCSENQLEQPGLYKFEQNQKAKIKLQETRINVSQRFHQLFCFCGHMFDIQQFVKKLAHLLLQVLQINKKKNLKIRYHVLCIAKKNKKQNLKGNV</sequence>
<proteinExistence type="predicted"/>
<evidence type="ECO:0000313" key="1">
    <source>
        <dbReference type="EMBL" id="ETO36121.1"/>
    </source>
</evidence>
<dbReference type="EMBL" id="ASPP01000985">
    <property type="protein sequence ID" value="ETO36121.1"/>
    <property type="molecule type" value="Genomic_DNA"/>
</dbReference>
<dbReference type="AlphaFoldDB" id="X6PD22"/>
<comment type="caution">
    <text evidence="1">The sequence shown here is derived from an EMBL/GenBank/DDBJ whole genome shotgun (WGS) entry which is preliminary data.</text>
</comment>
<reference evidence="1 2" key="1">
    <citation type="journal article" date="2013" name="Curr. Biol.">
        <title>The Genome of the Foraminiferan Reticulomyxa filosa.</title>
        <authorList>
            <person name="Glockner G."/>
            <person name="Hulsmann N."/>
            <person name="Schleicher M."/>
            <person name="Noegel A.A."/>
            <person name="Eichinger L."/>
            <person name="Gallinger C."/>
            <person name="Pawlowski J."/>
            <person name="Sierra R."/>
            <person name="Euteneuer U."/>
            <person name="Pillet L."/>
            <person name="Moustafa A."/>
            <person name="Platzer M."/>
            <person name="Groth M."/>
            <person name="Szafranski K."/>
            <person name="Schliwa M."/>
        </authorList>
    </citation>
    <scope>NUCLEOTIDE SEQUENCE [LARGE SCALE GENOMIC DNA]</scope>
</reference>
<evidence type="ECO:0000313" key="2">
    <source>
        <dbReference type="Proteomes" id="UP000023152"/>
    </source>
</evidence>
<gene>
    <name evidence="1" type="ORF">RFI_00941</name>
</gene>
<protein>
    <submittedName>
        <fullName evidence="1">Uncharacterized protein</fullName>
    </submittedName>
</protein>
<accession>X6PD22</accession>